<dbReference type="InterPro" id="IPR011990">
    <property type="entry name" value="TPR-like_helical_dom_sf"/>
</dbReference>
<evidence type="ECO:0000256" key="1">
    <source>
        <dbReference type="ARBA" id="ARBA00022705"/>
    </source>
</evidence>
<dbReference type="PROSITE" id="PS50076">
    <property type="entry name" value="DNAJ_2"/>
    <property type="match status" value="1"/>
</dbReference>
<reference evidence="6" key="1">
    <citation type="submission" date="2021-06" db="EMBL/GenBank/DDBJ databases">
        <title>Description of novel taxa of the family Lachnospiraceae.</title>
        <authorList>
            <person name="Chaplin A.V."/>
            <person name="Sokolova S.R."/>
            <person name="Pikina A.P."/>
            <person name="Korzhanova M."/>
            <person name="Belova V."/>
            <person name="Korostin D."/>
            <person name="Efimov B.A."/>
        </authorList>
    </citation>
    <scope>NUCLEOTIDE SEQUENCE</scope>
    <source>
        <strain evidence="6">ASD5720</strain>
    </source>
</reference>
<evidence type="ECO:0000259" key="5">
    <source>
        <dbReference type="PROSITE" id="PS50076"/>
    </source>
</evidence>
<dbReference type="RefSeq" id="WP_238722175.1">
    <property type="nucleotide sequence ID" value="NZ_JAHQCW010000024.1"/>
</dbReference>
<dbReference type="EMBL" id="JAHQCW010000024">
    <property type="protein sequence ID" value="MBU9737747.1"/>
    <property type="molecule type" value="Genomic_DNA"/>
</dbReference>
<name>A0A949NBM4_9FIRM</name>
<dbReference type="AlphaFoldDB" id="A0A949NBM4"/>
<proteinExistence type="predicted"/>
<feature type="repeat" description="TPR" evidence="4">
    <location>
        <begin position="1058"/>
        <end position="1091"/>
    </location>
</feature>
<feature type="repeat" description="TPR" evidence="4">
    <location>
        <begin position="616"/>
        <end position="649"/>
    </location>
</feature>
<feature type="repeat" description="TPR" evidence="4">
    <location>
        <begin position="896"/>
        <end position="929"/>
    </location>
</feature>
<dbReference type="InterPro" id="IPR001623">
    <property type="entry name" value="DnaJ_domain"/>
</dbReference>
<dbReference type="Proteomes" id="UP000712157">
    <property type="component" value="Unassembled WGS sequence"/>
</dbReference>
<dbReference type="PANTHER" id="PTHR44858:SF1">
    <property type="entry name" value="UDP-N-ACETYLGLUCOSAMINE--PEPTIDE N-ACETYLGLUCOSAMINYLTRANSFERASE SPINDLY-RELATED"/>
    <property type="match status" value="1"/>
</dbReference>
<dbReference type="SMART" id="SM00028">
    <property type="entry name" value="TPR"/>
    <property type="match status" value="14"/>
</dbReference>
<feature type="repeat" description="TPR" evidence="4">
    <location>
        <begin position="791"/>
        <end position="824"/>
    </location>
</feature>
<keyword evidence="3 4" id="KW-0802">TPR repeat</keyword>
<dbReference type="GO" id="GO:0006260">
    <property type="term" value="P:DNA replication"/>
    <property type="evidence" value="ECO:0007669"/>
    <property type="project" value="UniProtKB-KW"/>
</dbReference>
<evidence type="ECO:0000256" key="2">
    <source>
        <dbReference type="ARBA" id="ARBA00022737"/>
    </source>
</evidence>
<evidence type="ECO:0000313" key="7">
    <source>
        <dbReference type="Proteomes" id="UP000712157"/>
    </source>
</evidence>
<gene>
    <name evidence="6" type="ORF">KTH89_14465</name>
</gene>
<comment type="caution">
    <text evidence="6">The sequence shown here is derived from an EMBL/GenBank/DDBJ whole genome shotgun (WGS) entry which is preliminary data.</text>
</comment>
<accession>A0A949NBM4</accession>
<protein>
    <submittedName>
        <fullName evidence="6">Tetratricopeptide repeat protein</fullName>
    </submittedName>
</protein>
<evidence type="ECO:0000256" key="3">
    <source>
        <dbReference type="ARBA" id="ARBA00022803"/>
    </source>
</evidence>
<keyword evidence="7" id="KW-1185">Reference proteome</keyword>
<dbReference type="Pfam" id="PF07719">
    <property type="entry name" value="TPR_2"/>
    <property type="match status" value="1"/>
</dbReference>
<dbReference type="Pfam" id="PF14559">
    <property type="entry name" value="TPR_19"/>
    <property type="match status" value="1"/>
</dbReference>
<keyword evidence="2" id="KW-0677">Repeat</keyword>
<dbReference type="PANTHER" id="PTHR44858">
    <property type="entry name" value="TETRATRICOPEPTIDE REPEAT PROTEIN 6"/>
    <property type="match status" value="1"/>
</dbReference>
<dbReference type="InterPro" id="IPR050498">
    <property type="entry name" value="Ycf3"/>
</dbReference>
<dbReference type="Pfam" id="PF13432">
    <property type="entry name" value="TPR_16"/>
    <property type="match status" value="3"/>
</dbReference>
<dbReference type="Pfam" id="PF13374">
    <property type="entry name" value="TPR_10"/>
    <property type="match status" value="1"/>
</dbReference>
<dbReference type="SUPFAM" id="SSF48452">
    <property type="entry name" value="TPR-like"/>
    <property type="match status" value="5"/>
</dbReference>
<dbReference type="InterPro" id="IPR019734">
    <property type="entry name" value="TPR_rpt"/>
</dbReference>
<dbReference type="PROSITE" id="PS50005">
    <property type="entry name" value="TPR"/>
    <property type="match status" value="7"/>
</dbReference>
<feature type="domain" description="J" evidence="5">
    <location>
        <begin position="5"/>
        <end position="85"/>
    </location>
</feature>
<feature type="repeat" description="TPR" evidence="4">
    <location>
        <begin position="757"/>
        <end position="790"/>
    </location>
</feature>
<evidence type="ECO:0000256" key="4">
    <source>
        <dbReference type="PROSITE-ProRule" id="PRU00339"/>
    </source>
</evidence>
<dbReference type="Gene3D" id="1.10.287.110">
    <property type="entry name" value="DnaJ domain"/>
    <property type="match status" value="1"/>
</dbReference>
<sequence>MDEKQVWLVLGIEPTKNEEEIKQAYRSKLVNVNPEDDPEGFKRLREAYEQACSLAAQEPAEQEKGPEGPLGEWLDKVKAVYETLSTRIDPESWKELFRDDICMDLETGPEVRTELLKYCMDHFRLPSRIWMLMDEQFSLMGDMEELKESFPLDFLQFVENKCTQEEWFSYEYFEGPDDAEYDAYLSLFFEIRRDVEEGKFSSLDELFSQAESLGIYHPYLEVSRAEAKIKQEHPQEAVELLTPLEEKYPQDWWIAYVTGQAYWELERFGEANDCYKKVLETEKDHYTARFRCAEYLEKTGQYEEAKDSFIAIMNDISDNQDVRARLKEVNEHLIPRFFEECGAEPDNFAVRFKLGWCLLQNERNEEGVELLAGVTPDAENEAEYHSLIGRFYYNLSEFDEARQHFEAWIKSIRSETPQNEEEEQALPGRFLKAYSLLAASDQKLGDSDPKYYDEALTAIDQALAYIEDNGALQQKADILLHMERYRESVDICDQILENDSRYLPALVTRQDAYFHLRCAQEVIDDFYKIKEVFPYIPKTYELPAEVFYIYRQYDDVQSILDQAKENETSSLKLDVIRGKTMRMKAAEDAEYVEARNYDRELVPKLRAESGMKEELNQILREIVLCSMALGEYKDALSQVEEAIQLEPSVDNLWLKADVLYRDKDYEKALLLYQQCQKHVSDNENIYEDLGNCYRDLGKDEKAKECFEKVLEINPEHRRANSRLADYYSDMYDVTEEEEYFAQALPYSSRQLELTPTAYYYVERGLLYMSAGHWDEAEADFRKAFELEPEDSYAYNNLGCVYKYCWRYEEALEMFLKALECMTPGESTVFYGNLADCYERMGRYEEAKEAYLNNIKLFPNKPGLRENLSDMYSSQGHFREAMQVIEEILGMENSNKAYYLCEMAYLYEYAGDYKTAIQYCKKALKEDDSYGKANRMIGQYLYYYKKNLRKAEKYYTTALSQSKMGSNEYSISCRALMQLYSNKKDYKNAKKYFDLEKSATVQEYGSIEHYLATKKRRNARLYILGQMYYYLGDMDKAAKLFGQIGCRDMCRSCSCRECWEYYMAQGILLEEAGEKKKALEFYRKAYDIDCRDMELRFRIAGCENS</sequence>
<dbReference type="InterPro" id="IPR036869">
    <property type="entry name" value="J_dom_sf"/>
</dbReference>
<feature type="repeat" description="TPR" evidence="4">
    <location>
        <begin position="683"/>
        <end position="716"/>
    </location>
</feature>
<organism evidence="6 7">
    <name type="scientific">Diplocloster agilis</name>
    <dbReference type="NCBI Taxonomy" id="2850323"/>
    <lineage>
        <taxon>Bacteria</taxon>
        <taxon>Bacillati</taxon>
        <taxon>Bacillota</taxon>
        <taxon>Clostridia</taxon>
        <taxon>Lachnospirales</taxon>
        <taxon>Lachnospiraceae</taxon>
        <taxon>Diplocloster</taxon>
    </lineage>
</organism>
<evidence type="ECO:0000313" key="6">
    <source>
        <dbReference type="EMBL" id="MBU9737747.1"/>
    </source>
</evidence>
<dbReference type="CDD" id="cd06257">
    <property type="entry name" value="DnaJ"/>
    <property type="match status" value="1"/>
</dbReference>
<dbReference type="Gene3D" id="1.25.40.10">
    <property type="entry name" value="Tetratricopeptide repeat domain"/>
    <property type="match status" value="7"/>
</dbReference>
<dbReference type="SUPFAM" id="SSF46565">
    <property type="entry name" value="Chaperone J-domain"/>
    <property type="match status" value="1"/>
</dbReference>
<dbReference type="Pfam" id="PF13181">
    <property type="entry name" value="TPR_8"/>
    <property type="match status" value="2"/>
</dbReference>
<dbReference type="InterPro" id="IPR013105">
    <property type="entry name" value="TPR_2"/>
</dbReference>
<dbReference type="PROSITE" id="PS50293">
    <property type="entry name" value="TPR_REGION"/>
    <property type="match status" value="2"/>
</dbReference>
<dbReference type="Pfam" id="PF00515">
    <property type="entry name" value="TPR_1"/>
    <property type="match status" value="1"/>
</dbReference>
<feature type="repeat" description="TPR" evidence="4">
    <location>
        <begin position="827"/>
        <end position="860"/>
    </location>
</feature>
<keyword evidence="1" id="KW-0235">DNA replication</keyword>